<dbReference type="RefSeq" id="WP_161045633.1">
    <property type="nucleotide sequence ID" value="NZ_WWCS01000008.1"/>
</dbReference>
<name>A0ABW9WHT2_9BURK</name>
<protein>
    <submittedName>
        <fullName evidence="3">CHASE2 domain-containing protein</fullName>
    </submittedName>
</protein>
<evidence type="ECO:0000313" key="3">
    <source>
        <dbReference type="EMBL" id="MYN40629.1"/>
    </source>
</evidence>
<evidence type="ECO:0000259" key="2">
    <source>
        <dbReference type="SMART" id="SM01080"/>
    </source>
</evidence>
<keyword evidence="1" id="KW-1133">Transmembrane helix</keyword>
<reference evidence="3 4" key="1">
    <citation type="submission" date="2019-12" db="EMBL/GenBank/DDBJ databases">
        <title>Novel species isolated from a subtropical stream in China.</title>
        <authorList>
            <person name="Lu H."/>
        </authorList>
    </citation>
    <scope>NUCLEOTIDE SEQUENCE [LARGE SCALE GENOMIC DNA]</scope>
    <source>
        <strain evidence="3 4">FT109W</strain>
    </source>
</reference>
<keyword evidence="1" id="KW-0472">Membrane</keyword>
<dbReference type="Proteomes" id="UP000466332">
    <property type="component" value="Unassembled WGS sequence"/>
</dbReference>
<keyword evidence="1" id="KW-0812">Transmembrane</keyword>
<evidence type="ECO:0000313" key="4">
    <source>
        <dbReference type="Proteomes" id="UP000466332"/>
    </source>
</evidence>
<comment type="caution">
    <text evidence="3">The sequence shown here is derived from an EMBL/GenBank/DDBJ whole genome shotgun (WGS) entry which is preliminary data.</text>
</comment>
<dbReference type="SMART" id="SM01080">
    <property type="entry name" value="CHASE2"/>
    <property type="match status" value="1"/>
</dbReference>
<keyword evidence="4" id="KW-1185">Reference proteome</keyword>
<feature type="transmembrane region" description="Helical" evidence="1">
    <location>
        <begin position="429"/>
        <end position="451"/>
    </location>
</feature>
<dbReference type="Pfam" id="PF05226">
    <property type="entry name" value="CHASE2"/>
    <property type="match status" value="1"/>
</dbReference>
<proteinExistence type="predicted"/>
<gene>
    <name evidence="3" type="ORF">GTP55_14740</name>
</gene>
<sequence>MSASSDELKRIAVECVIALAVGLALTLFVEWLFGEEFVTRQQARAYAPIAGSTYGEGKRDDIRVLLIDDAAIAAAGQEWPARYSYSARLLRAVGQYHPKAVFVDIYYSAERDDDSLPSLLRQICALHDQGTKVFLAANRNRQDDYALRPELEQLAGKCFEKVAVKYTPDDIDRLAWNYTLAQPAPGQGHASHDDHGSGIKSAALALYETTGRTVEVEHHPLALTWGSKPAAHGVAWLSGAPGAVAGESYCRDTHGLLAELAPPGLRNSLYADGSKPLCVFHETIRAGQLTETTAEQDAQLLQLIQGKVLLIGTALSDTSDLILTPLHGRIPGVYLHAMALDNLMTFGDDYARAMHLSLGSPKLLLFLLVAMLFVTLVPKQLMHKLQHHFKRDAVPGRDWAGAGLYLLWCAGRLLLSLAVGALMLWIGQYWLGLGFLSIINVIVLTLLAEWFEFNEKLSKYLFPKKGHANEHS</sequence>
<dbReference type="InterPro" id="IPR007890">
    <property type="entry name" value="CHASE2"/>
</dbReference>
<evidence type="ECO:0000256" key="1">
    <source>
        <dbReference type="SAM" id="Phobius"/>
    </source>
</evidence>
<accession>A0ABW9WHT2</accession>
<feature type="transmembrane region" description="Helical" evidence="1">
    <location>
        <begin position="12"/>
        <end position="33"/>
    </location>
</feature>
<dbReference type="EMBL" id="WWCS01000008">
    <property type="protein sequence ID" value="MYN40629.1"/>
    <property type="molecule type" value="Genomic_DNA"/>
</dbReference>
<feature type="transmembrane region" description="Helical" evidence="1">
    <location>
        <begin position="402"/>
        <end position="423"/>
    </location>
</feature>
<feature type="transmembrane region" description="Helical" evidence="1">
    <location>
        <begin position="363"/>
        <end position="381"/>
    </location>
</feature>
<feature type="domain" description="CHASE2" evidence="2">
    <location>
        <begin position="26"/>
        <end position="377"/>
    </location>
</feature>
<organism evidence="3 4">
    <name type="scientific">Duganella margarita</name>
    <dbReference type="NCBI Taxonomy" id="2692170"/>
    <lineage>
        <taxon>Bacteria</taxon>
        <taxon>Pseudomonadati</taxon>
        <taxon>Pseudomonadota</taxon>
        <taxon>Betaproteobacteria</taxon>
        <taxon>Burkholderiales</taxon>
        <taxon>Oxalobacteraceae</taxon>
        <taxon>Telluria group</taxon>
        <taxon>Duganella</taxon>
    </lineage>
</organism>